<dbReference type="InterPro" id="IPR036322">
    <property type="entry name" value="WD40_repeat_dom_sf"/>
</dbReference>
<evidence type="ECO:0000313" key="14">
    <source>
        <dbReference type="Proteomes" id="UP001151582"/>
    </source>
</evidence>
<evidence type="ECO:0000313" key="13">
    <source>
        <dbReference type="EMBL" id="KAJ1977131.1"/>
    </source>
</evidence>
<name>A0A9W8B1S9_9FUNG</name>
<accession>A0A9W8B1S9</accession>
<comment type="similarity">
    <text evidence="9">Belongs to the WD repeat peroxin-7 family.</text>
</comment>
<reference evidence="13" key="1">
    <citation type="submission" date="2022-07" db="EMBL/GenBank/DDBJ databases">
        <title>Phylogenomic reconstructions and comparative analyses of Kickxellomycotina fungi.</title>
        <authorList>
            <person name="Reynolds N.K."/>
            <person name="Stajich J.E."/>
            <person name="Barry K."/>
            <person name="Grigoriev I.V."/>
            <person name="Crous P."/>
            <person name="Smith M.E."/>
        </authorList>
    </citation>
    <scope>NUCLEOTIDE SEQUENCE</scope>
    <source>
        <strain evidence="13">RSA 567</strain>
    </source>
</reference>
<keyword evidence="3" id="KW-0813">Transport</keyword>
<keyword evidence="5 11" id="KW-0853">WD repeat</keyword>
<dbReference type="Proteomes" id="UP001151582">
    <property type="component" value="Unassembled WGS sequence"/>
</dbReference>
<sequence length="315" mass="35922">MDMQQLLTPSFHGYSVKFSPFYDGVMACCGASNFGLIGNGRLTVTRRTPQGIIPEKMYDTQDGVFDCSWNELNEHQLATCGGDGSVKLWDLNVAQHPVMNWREHDREAFAIEWNYTRKDCFLTGSWDTTLKLWRPDQPKSISTWKGHAQCVYAVSWCPHQPDVFASASGDGSVKLWDCKSPQPLQTLAAHAQEVLTVDWNKYRPNVLATGSVDKSIKLWDVRQPRRELEQLQGHNYAVRRVRFSPYHDNILASASYDMTVRLWDINIPMGQPLRSILDHHTEFVFGLDFSLHAQGQLATYSWDERATVVQIPDLS</sequence>
<dbReference type="EMBL" id="JANBQB010000372">
    <property type="protein sequence ID" value="KAJ1977131.1"/>
    <property type="molecule type" value="Genomic_DNA"/>
</dbReference>
<proteinExistence type="inferred from homology"/>
<dbReference type="OrthoDB" id="273771at2759"/>
<dbReference type="InterPro" id="IPR020472">
    <property type="entry name" value="WD40_PAC1"/>
</dbReference>
<dbReference type="GO" id="GO:0005053">
    <property type="term" value="F:peroxisome matrix targeting signal-2 binding"/>
    <property type="evidence" value="ECO:0007669"/>
    <property type="project" value="InterPro"/>
</dbReference>
<keyword evidence="13" id="KW-0675">Receptor</keyword>
<dbReference type="InterPro" id="IPR059104">
    <property type="entry name" value="Beta-prop_EIPR1-like"/>
</dbReference>
<keyword evidence="6" id="KW-0677">Repeat</keyword>
<dbReference type="PANTHER" id="PTHR46027">
    <property type="entry name" value="PEROXISOMAL TARGETING SIGNAL 2 RECEPTOR"/>
    <property type="match status" value="1"/>
</dbReference>
<feature type="domain" description="EIPR1-like beta-propeller" evidence="12">
    <location>
        <begin position="149"/>
        <end position="263"/>
    </location>
</feature>
<evidence type="ECO:0000256" key="7">
    <source>
        <dbReference type="ARBA" id="ARBA00022927"/>
    </source>
</evidence>
<dbReference type="InterPro" id="IPR001680">
    <property type="entry name" value="WD40_rpt"/>
</dbReference>
<dbReference type="PANTHER" id="PTHR46027:SF1">
    <property type="entry name" value="PEROXISOMAL TARGETING SIGNAL 2 RECEPTOR"/>
    <property type="match status" value="1"/>
</dbReference>
<evidence type="ECO:0000256" key="9">
    <source>
        <dbReference type="ARBA" id="ARBA00024017"/>
    </source>
</evidence>
<dbReference type="Pfam" id="PF00400">
    <property type="entry name" value="WD40"/>
    <property type="match status" value="2"/>
</dbReference>
<feature type="repeat" description="WD" evidence="11">
    <location>
        <begin position="144"/>
        <end position="186"/>
    </location>
</feature>
<dbReference type="GO" id="GO:0005829">
    <property type="term" value="C:cytosol"/>
    <property type="evidence" value="ECO:0007669"/>
    <property type="project" value="UniProtKB-SubCell"/>
</dbReference>
<keyword evidence="8" id="KW-0576">Peroxisome</keyword>
<dbReference type="GO" id="GO:0016558">
    <property type="term" value="P:protein import into peroxisome matrix"/>
    <property type="evidence" value="ECO:0007669"/>
    <property type="project" value="InterPro"/>
</dbReference>
<dbReference type="PROSITE" id="PS50294">
    <property type="entry name" value="WD_REPEATS_REGION"/>
    <property type="match status" value="3"/>
</dbReference>
<feature type="repeat" description="WD" evidence="11">
    <location>
        <begin position="187"/>
        <end position="229"/>
    </location>
</feature>
<dbReference type="SMART" id="SM00320">
    <property type="entry name" value="WD40"/>
    <property type="match status" value="6"/>
</dbReference>
<evidence type="ECO:0000256" key="11">
    <source>
        <dbReference type="PROSITE-ProRule" id="PRU00221"/>
    </source>
</evidence>
<dbReference type="PROSITE" id="PS00678">
    <property type="entry name" value="WD_REPEATS_1"/>
    <property type="match status" value="3"/>
</dbReference>
<dbReference type="Gene3D" id="2.130.10.10">
    <property type="entry name" value="YVTN repeat-like/Quinoprotein amine dehydrogenase"/>
    <property type="match status" value="1"/>
</dbReference>
<dbReference type="AlphaFoldDB" id="A0A9W8B1S9"/>
<evidence type="ECO:0000256" key="1">
    <source>
        <dbReference type="ARBA" id="ARBA00004253"/>
    </source>
</evidence>
<comment type="subcellular location">
    <subcellularLocation>
        <location evidence="2">Cytoplasm</location>
        <location evidence="2">Cytosol</location>
    </subcellularLocation>
    <subcellularLocation>
        <location evidence="1">Peroxisome matrix</location>
    </subcellularLocation>
</comment>
<dbReference type="PROSITE" id="PS50082">
    <property type="entry name" value="WD_REPEATS_2"/>
    <property type="match status" value="4"/>
</dbReference>
<dbReference type="CDD" id="cd00200">
    <property type="entry name" value="WD40"/>
    <property type="match status" value="1"/>
</dbReference>
<dbReference type="InterPro" id="IPR019775">
    <property type="entry name" value="WD40_repeat_CS"/>
</dbReference>
<evidence type="ECO:0000256" key="6">
    <source>
        <dbReference type="ARBA" id="ARBA00022737"/>
    </source>
</evidence>
<evidence type="ECO:0000259" key="12">
    <source>
        <dbReference type="Pfam" id="PF23609"/>
    </source>
</evidence>
<dbReference type="PRINTS" id="PR00320">
    <property type="entry name" value="GPROTEINBRPT"/>
</dbReference>
<evidence type="ECO:0000256" key="4">
    <source>
        <dbReference type="ARBA" id="ARBA00022490"/>
    </source>
</evidence>
<dbReference type="SUPFAM" id="SSF50978">
    <property type="entry name" value="WD40 repeat-like"/>
    <property type="match status" value="1"/>
</dbReference>
<dbReference type="InterPro" id="IPR015943">
    <property type="entry name" value="WD40/YVTN_repeat-like_dom_sf"/>
</dbReference>
<gene>
    <name evidence="13" type="primary">PEX7</name>
    <name evidence="13" type="ORF">H4R34_003709</name>
</gene>
<evidence type="ECO:0000256" key="10">
    <source>
        <dbReference type="ARBA" id="ARBA00032565"/>
    </source>
</evidence>
<comment type="caution">
    <text evidence="13">The sequence shown here is derived from an EMBL/GenBank/DDBJ whole genome shotgun (WGS) entry which is preliminary data.</text>
</comment>
<evidence type="ECO:0000256" key="3">
    <source>
        <dbReference type="ARBA" id="ARBA00022448"/>
    </source>
</evidence>
<dbReference type="InterPro" id="IPR044536">
    <property type="entry name" value="PEX7"/>
</dbReference>
<dbReference type="Pfam" id="PF23609">
    <property type="entry name" value="Beta-prop_EIPR1"/>
    <property type="match status" value="1"/>
</dbReference>
<evidence type="ECO:0000256" key="8">
    <source>
        <dbReference type="ARBA" id="ARBA00023140"/>
    </source>
</evidence>
<keyword evidence="4" id="KW-0963">Cytoplasm</keyword>
<feature type="repeat" description="WD" evidence="11">
    <location>
        <begin position="231"/>
        <end position="266"/>
    </location>
</feature>
<keyword evidence="14" id="KW-1185">Reference proteome</keyword>
<evidence type="ECO:0000256" key="5">
    <source>
        <dbReference type="ARBA" id="ARBA00022574"/>
    </source>
</evidence>
<evidence type="ECO:0000256" key="2">
    <source>
        <dbReference type="ARBA" id="ARBA00004514"/>
    </source>
</evidence>
<organism evidence="13 14">
    <name type="scientific">Dimargaris verticillata</name>
    <dbReference type="NCBI Taxonomy" id="2761393"/>
    <lineage>
        <taxon>Eukaryota</taxon>
        <taxon>Fungi</taxon>
        <taxon>Fungi incertae sedis</taxon>
        <taxon>Zoopagomycota</taxon>
        <taxon>Kickxellomycotina</taxon>
        <taxon>Dimargaritomycetes</taxon>
        <taxon>Dimargaritales</taxon>
        <taxon>Dimargaritaceae</taxon>
        <taxon>Dimargaris</taxon>
    </lineage>
</organism>
<keyword evidence="7" id="KW-0653">Protein transport</keyword>
<dbReference type="GO" id="GO:0005782">
    <property type="term" value="C:peroxisomal matrix"/>
    <property type="evidence" value="ECO:0007669"/>
    <property type="project" value="UniProtKB-SubCell"/>
</dbReference>
<feature type="repeat" description="WD" evidence="11">
    <location>
        <begin position="77"/>
        <end position="92"/>
    </location>
</feature>
<protein>
    <recommendedName>
        <fullName evidence="10">Peroxin-7</fullName>
    </recommendedName>
</protein>